<reference evidence="8 9" key="1">
    <citation type="journal article" date="2017" name="BMC Biol.">
        <title>Genomic innovations, transcriptional plasticity and gene loss underlying the evolution and divergence of two highly polyphagous and invasive Helicoverpa pest species.</title>
        <authorList>
            <person name="Pearce S.L."/>
            <person name="Clarke D.F."/>
            <person name="East P.D."/>
            <person name="Elfekih S."/>
            <person name="Gordon K.H."/>
            <person name="Jermiin L.S."/>
            <person name="McGaughran A."/>
            <person name="Oakeshott J.G."/>
            <person name="Papanikolaou A."/>
            <person name="Perera O.P."/>
            <person name="Rane R.V."/>
            <person name="Richards S."/>
            <person name="Tay W.T."/>
            <person name="Walsh T.K."/>
            <person name="Anderson A."/>
            <person name="Anderson C.J."/>
            <person name="Asgari S."/>
            <person name="Board P.G."/>
            <person name="Bretschneider A."/>
            <person name="Campbell P.M."/>
            <person name="Chertemps T."/>
            <person name="Christeller J.T."/>
            <person name="Coppin C.W."/>
            <person name="Downes S.J."/>
            <person name="Duan G."/>
            <person name="Farnsworth C.A."/>
            <person name="Good R.T."/>
            <person name="Han L.B."/>
            <person name="Han Y.C."/>
            <person name="Hatje K."/>
            <person name="Horne I."/>
            <person name="Huang Y.P."/>
            <person name="Hughes D.S."/>
            <person name="Jacquin-Joly E."/>
            <person name="James W."/>
            <person name="Jhangiani S."/>
            <person name="Kollmar M."/>
            <person name="Kuwar S.S."/>
            <person name="Li S."/>
            <person name="Liu N.Y."/>
            <person name="Maibeche M.T."/>
            <person name="Miller J.R."/>
            <person name="Montagne N."/>
            <person name="Perry T."/>
            <person name="Qu J."/>
            <person name="Song S.V."/>
            <person name="Sutton G.G."/>
            <person name="Vogel H."/>
            <person name="Walenz B.P."/>
            <person name="Xu W."/>
            <person name="Zhang H.J."/>
            <person name="Zou Z."/>
            <person name="Batterham P."/>
            <person name="Edwards O.R."/>
            <person name="Feyereisen R."/>
            <person name="Gibbs R.A."/>
            <person name="Heckel D.G."/>
            <person name="McGrath A."/>
            <person name="Robin C."/>
            <person name="Scherer S.E."/>
            <person name="Worley K.C."/>
            <person name="Wu Y.D."/>
        </authorList>
    </citation>
    <scope>NUCLEOTIDE SEQUENCE [LARGE SCALE GENOMIC DNA]</scope>
    <source>
        <strain evidence="8">Harm_GR_Male_#8</strain>
        <tissue evidence="8">Whole organism</tissue>
    </source>
</reference>
<proteinExistence type="predicted"/>
<organism evidence="8 9">
    <name type="scientific">Helicoverpa armigera</name>
    <name type="common">Cotton bollworm</name>
    <name type="synonym">Heliothis armigera</name>
    <dbReference type="NCBI Taxonomy" id="29058"/>
    <lineage>
        <taxon>Eukaryota</taxon>
        <taxon>Metazoa</taxon>
        <taxon>Ecdysozoa</taxon>
        <taxon>Arthropoda</taxon>
        <taxon>Hexapoda</taxon>
        <taxon>Insecta</taxon>
        <taxon>Pterygota</taxon>
        <taxon>Neoptera</taxon>
        <taxon>Endopterygota</taxon>
        <taxon>Lepidoptera</taxon>
        <taxon>Glossata</taxon>
        <taxon>Ditrysia</taxon>
        <taxon>Noctuoidea</taxon>
        <taxon>Noctuidae</taxon>
        <taxon>Heliothinae</taxon>
        <taxon>Helicoverpa</taxon>
    </lineage>
</organism>
<feature type="region of interest" description="Disordered" evidence="5">
    <location>
        <begin position="1"/>
        <end position="25"/>
    </location>
</feature>
<dbReference type="GO" id="GO:0016020">
    <property type="term" value="C:membrane"/>
    <property type="evidence" value="ECO:0007669"/>
    <property type="project" value="UniProtKB-SubCell"/>
</dbReference>
<evidence type="ECO:0000256" key="5">
    <source>
        <dbReference type="SAM" id="MobiDB-lite"/>
    </source>
</evidence>
<dbReference type="Gene3D" id="1.20.1250.20">
    <property type="entry name" value="MFS general substrate transporter like domains"/>
    <property type="match status" value="2"/>
</dbReference>
<dbReference type="InterPro" id="IPR020846">
    <property type="entry name" value="MFS_dom"/>
</dbReference>
<keyword evidence="4 6" id="KW-0472">Membrane</keyword>
<sequence length="558" mass="61685">MSMNEKSPEYEYSKVPTKPLITDNPEKPPPYGYGVRHIQLLIFFFCLSVNFIARGHMGVTVVAMTSPSVHKSVLDINTTEIDYSVNNTVPLNGQNMTENNIDDETAGNISIDEVVMDTNQSYSTYDWPKSTQEMVLGSFFLGYGIMTFPMGMVVQRWGGKIPMQIALFINGIVSILAPWLINWGSWKAVCACRIAQGLSQAGVYPSIQNLLAKWVPVSERGSLTSYVYTGSTIGTVLGFQLSGVLSETKWGWPSAFWAVGLICLAFFLLLTIFGAASPANHKNISDDEKNYILGRIDDGKVRRHKIPWKAIMTSRPMWGALASHVGAGTTFVFYFTQVPSYIHYILGINVKSSGLLSSLPYLVSFFTSIAFGTISDFLTNRKIVSVKNARRIFNSISQVGIAISLICASYTTSTVIAVLCLVCAMGCHMAIHVGWMVSTLINKTYWGTAIKLPKIKVNHIDLAPNFSGTLMTLGNTLTNIGTVLLPVLVSHVVTDMKNQIQWRIMFFTVAAVTLTTNALFVLLVSADTQPWNDLEQHDTALENVETEQKTDNKEKQEK</sequence>
<evidence type="ECO:0000256" key="4">
    <source>
        <dbReference type="ARBA" id="ARBA00023136"/>
    </source>
</evidence>
<name>A0A2W1BGX7_HELAM</name>
<dbReference type="PROSITE" id="PS50850">
    <property type="entry name" value="MFS"/>
    <property type="match status" value="1"/>
</dbReference>
<keyword evidence="2 6" id="KW-0812">Transmembrane</keyword>
<feature type="domain" description="Major facilitator superfamily (MFS) profile" evidence="7">
    <location>
        <begin position="61"/>
        <end position="529"/>
    </location>
</feature>
<keyword evidence="9" id="KW-1185">Reference proteome</keyword>
<accession>A0A2W1BGX7</accession>
<feature type="transmembrane region" description="Helical" evidence="6">
    <location>
        <begin position="161"/>
        <end position="181"/>
    </location>
</feature>
<feature type="transmembrane region" description="Helical" evidence="6">
    <location>
        <begin position="505"/>
        <end position="526"/>
    </location>
</feature>
<feature type="transmembrane region" description="Helical" evidence="6">
    <location>
        <begin position="40"/>
        <end position="64"/>
    </location>
</feature>
<dbReference type="FunFam" id="1.20.1250.20:FF:000532">
    <property type="entry name" value="SLC (SoLute Carrier) homolog"/>
    <property type="match status" value="1"/>
</dbReference>
<gene>
    <name evidence="8" type="primary">HaOG207932</name>
    <name evidence="8" type="ORF">B5X24_HaOG207932</name>
</gene>
<evidence type="ECO:0000256" key="1">
    <source>
        <dbReference type="ARBA" id="ARBA00004141"/>
    </source>
</evidence>
<dbReference type="GO" id="GO:0006820">
    <property type="term" value="P:monoatomic anion transport"/>
    <property type="evidence" value="ECO:0007669"/>
    <property type="project" value="TreeGrafter"/>
</dbReference>
<dbReference type="Pfam" id="PF07690">
    <property type="entry name" value="MFS_1"/>
    <property type="match status" value="1"/>
</dbReference>
<protein>
    <recommendedName>
        <fullName evidence="7">Major facilitator superfamily (MFS) profile domain-containing protein</fullName>
    </recommendedName>
</protein>
<dbReference type="InterPro" id="IPR011701">
    <property type="entry name" value="MFS"/>
</dbReference>
<dbReference type="OrthoDB" id="2985014at2759"/>
<dbReference type="InterPro" id="IPR050382">
    <property type="entry name" value="MFS_Na/Anion_cotransporter"/>
</dbReference>
<evidence type="ECO:0000259" key="7">
    <source>
        <dbReference type="PROSITE" id="PS50850"/>
    </source>
</evidence>
<evidence type="ECO:0000313" key="9">
    <source>
        <dbReference type="Proteomes" id="UP000249218"/>
    </source>
</evidence>
<dbReference type="PANTHER" id="PTHR11662">
    <property type="entry name" value="SOLUTE CARRIER FAMILY 17"/>
    <property type="match status" value="1"/>
</dbReference>
<feature type="transmembrane region" description="Helical" evidence="6">
    <location>
        <begin position="134"/>
        <end position="154"/>
    </location>
</feature>
<dbReference type="SUPFAM" id="SSF103473">
    <property type="entry name" value="MFS general substrate transporter"/>
    <property type="match status" value="1"/>
</dbReference>
<keyword evidence="3 6" id="KW-1133">Transmembrane helix</keyword>
<dbReference type="GO" id="GO:0022857">
    <property type="term" value="F:transmembrane transporter activity"/>
    <property type="evidence" value="ECO:0007669"/>
    <property type="project" value="InterPro"/>
</dbReference>
<feature type="transmembrane region" description="Helical" evidence="6">
    <location>
        <begin position="399"/>
        <end position="431"/>
    </location>
</feature>
<comment type="subcellular location">
    <subcellularLocation>
        <location evidence="1">Membrane</location>
        <topology evidence="1">Multi-pass membrane protein</topology>
    </subcellularLocation>
</comment>
<evidence type="ECO:0000256" key="6">
    <source>
        <dbReference type="SAM" id="Phobius"/>
    </source>
</evidence>
<feature type="transmembrane region" description="Helical" evidence="6">
    <location>
        <begin position="358"/>
        <end position="378"/>
    </location>
</feature>
<dbReference type="EMBL" id="KZ150053">
    <property type="protein sequence ID" value="PZC74369.1"/>
    <property type="molecule type" value="Genomic_DNA"/>
</dbReference>
<dbReference type="AlphaFoldDB" id="A0A2W1BGX7"/>
<evidence type="ECO:0000256" key="2">
    <source>
        <dbReference type="ARBA" id="ARBA00022692"/>
    </source>
</evidence>
<dbReference type="Proteomes" id="UP000249218">
    <property type="component" value="Unassembled WGS sequence"/>
</dbReference>
<evidence type="ECO:0000256" key="3">
    <source>
        <dbReference type="ARBA" id="ARBA00022989"/>
    </source>
</evidence>
<dbReference type="PANTHER" id="PTHR11662:SF280">
    <property type="entry name" value="FI21844P1-RELATED"/>
    <property type="match status" value="1"/>
</dbReference>
<feature type="transmembrane region" description="Helical" evidence="6">
    <location>
        <begin position="255"/>
        <end position="276"/>
    </location>
</feature>
<dbReference type="InterPro" id="IPR036259">
    <property type="entry name" value="MFS_trans_sf"/>
</dbReference>
<feature type="transmembrane region" description="Helical" evidence="6">
    <location>
        <begin position="318"/>
        <end position="338"/>
    </location>
</feature>
<feature type="transmembrane region" description="Helical" evidence="6">
    <location>
        <begin position="476"/>
        <end position="493"/>
    </location>
</feature>
<evidence type="ECO:0000313" key="8">
    <source>
        <dbReference type="EMBL" id="PZC74369.1"/>
    </source>
</evidence>
<feature type="compositionally biased region" description="Basic and acidic residues" evidence="5">
    <location>
        <begin position="1"/>
        <end position="12"/>
    </location>
</feature>